<keyword evidence="10" id="KW-0539">Nucleus</keyword>
<dbReference type="AlphaFoldDB" id="W7JDQ1"/>
<feature type="compositionally biased region" description="Low complexity" evidence="11">
    <location>
        <begin position="29"/>
        <end position="60"/>
    </location>
</feature>
<accession>W7JDQ1</accession>
<evidence type="ECO:0000256" key="9">
    <source>
        <dbReference type="ARBA" id="ARBA00022884"/>
    </source>
</evidence>
<keyword evidence="3" id="KW-0690">Ribosome biogenesis</keyword>
<evidence type="ECO:0000256" key="3">
    <source>
        <dbReference type="ARBA" id="ARBA00022517"/>
    </source>
</evidence>
<sequence>MENKQDDENSVNIKESILLSELSDDPNDYDQNNYDQNNYDQNNYDQNNYDQNVYDQNGYDPNDYDDEQRKKKKVIIILEGACLQLIEVKRFIYELANSRKHKNILKKNKVDEENIKNFRPDILHQCLIHLLESPLNKFGYLQIYIKTHDNQLFYVSSNLKIPKTFQQFESLMVTFLRKYKIKANEKNIYLLKIIKNDLQNILPINGHKIGLSLKGKKVELNNYIKVYKNTNQPVTFFIGAVAYSNPTMKLQILDDNISISDFSLSAAMCCSSICSEFEHLWNLF</sequence>
<evidence type="ECO:0000313" key="12">
    <source>
        <dbReference type="EMBL" id="EWC77047.1"/>
    </source>
</evidence>
<dbReference type="PANTHER" id="PTHR12636:SF5">
    <property type="entry name" value="RIBOSOMAL RNA SMALL SUBUNIT METHYLTRANSFERASE NEP1"/>
    <property type="match status" value="1"/>
</dbReference>
<evidence type="ECO:0000256" key="2">
    <source>
        <dbReference type="ARBA" id="ARBA00008115"/>
    </source>
</evidence>
<dbReference type="OrthoDB" id="269804at2759"/>
<keyword evidence="5" id="KW-0489">Methyltransferase</keyword>
<evidence type="ECO:0000313" key="13">
    <source>
        <dbReference type="Proteomes" id="UP000030697"/>
    </source>
</evidence>
<keyword evidence="8" id="KW-0699">rRNA-binding</keyword>
<dbReference type="GO" id="GO:0070475">
    <property type="term" value="P:rRNA base methylation"/>
    <property type="evidence" value="ECO:0007669"/>
    <property type="project" value="InterPro"/>
</dbReference>
<dbReference type="InterPro" id="IPR029026">
    <property type="entry name" value="tRNA_m1G_MTases_N"/>
</dbReference>
<evidence type="ECO:0000256" key="7">
    <source>
        <dbReference type="ARBA" id="ARBA00022691"/>
    </source>
</evidence>
<dbReference type="GO" id="GO:0019843">
    <property type="term" value="F:rRNA binding"/>
    <property type="evidence" value="ECO:0007669"/>
    <property type="project" value="UniProtKB-KW"/>
</dbReference>
<comment type="similarity">
    <text evidence="2">Belongs to the class IV-like SAM-binding methyltransferase superfamily. RNA methyltransferase NEP1 family.</text>
</comment>
<keyword evidence="6" id="KW-0808">Transferase</keyword>
<name>W7JDQ1_PLAFA</name>
<comment type="subcellular location">
    <subcellularLocation>
        <location evidence="1">Nucleus</location>
        <location evidence="1">Nucleolus</location>
    </subcellularLocation>
</comment>
<dbReference type="Proteomes" id="UP000030697">
    <property type="component" value="Unassembled WGS sequence"/>
</dbReference>
<evidence type="ECO:0000256" key="6">
    <source>
        <dbReference type="ARBA" id="ARBA00022679"/>
    </source>
</evidence>
<dbReference type="PANTHER" id="PTHR12636">
    <property type="entry name" value="NEP1/MRA1"/>
    <property type="match status" value="1"/>
</dbReference>
<evidence type="ECO:0000256" key="1">
    <source>
        <dbReference type="ARBA" id="ARBA00004604"/>
    </source>
</evidence>
<dbReference type="Pfam" id="PF03587">
    <property type="entry name" value="EMG1"/>
    <property type="match status" value="1"/>
</dbReference>
<evidence type="ECO:0000256" key="10">
    <source>
        <dbReference type="ARBA" id="ARBA00023242"/>
    </source>
</evidence>
<evidence type="ECO:0000256" key="4">
    <source>
        <dbReference type="ARBA" id="ARBA00022552"/>
    </source>
</evidence>
<organism evidence="12 13">
    <name type="scientific">Plasmodium falciparum UGT5.1</name>
    <dbReference type="NCBI Taxonomy" id="1237627"/>
    <lineage>
        <taxon>Eukaryota</taxon>
        <taxon>Sar</taxon>
        <taxon>Alveolata</taxon>
        <taxon>Apicomplexa</taxon>
        <taxon>Aconoidasida</taxon>
        <taxon>Haemosporida</taxon>
        <taxon>Plasmodiidae</taxon>
        <taxon>Plasmodium</taxon>
        <taxon>Plasmodium (Laverania)</taxon>
    </lineage>
</organism>
<keyword evidence="7" id="KW-0949">S-adenosyl-L-methionine</keyword>
<proteinExistence type="inferred from homology"/>
<dbReference type="Gene3D" id="3.40.1280.10">
    <property type="match status" value="1"/>
</dbReference>
<dbReference type="InterPro" id="IPR029028">
    <property type="entry name" value="Alpha/beta_knot_MTases"/>
</dbReference>
<dbReference type="GO" id="GO:0032040">
    <property type="term" value="C:small-subunit processome"/>
    <property type="evidence" value="ECO:0007669"/>
    <property type="project" value="TreeGrafter"/>
</dbReference>
<reference evidence="12 13" key="1">
    <citation type="submission" date="2013-02" db="EMBL/GenBank/DDBJ databases">
        <title>The Genome Sequence of Plasmodium falciparum UGT5.1.</title>
        <authorList>
            <consortium name="The Broad Institute Genome Sequencing Platform"/>
            <consortium name="The Broad Institute Genome Sequencing Center for Infectious Disease"/>
            <person name="Neafsey D."/>
            <person name="Cheeseman I."/>
            <person name="Volkman S."/>
            <person name="Adams J."/>
            <person name="Walker B."/>
            <person name="Young S.K."/>
            <person name="Zeng Q."/>
            <person name="Gargeya S."/>
            <person name="Fitzgerald M."/>
            <person name="Haas B."/>
            <person name="Abouelleil A."/>
            <person name="Alvarado L."/>
            <person name="Arachchi H.M."/>
            <person name="Berlin A.M."/>
            <person name="Chapman S.B."/>
            <person name="Dewar J."/>
            <person name="Goldberg J."/>
            <person name="Griggs A."/>
            <person name="Gujja S."/>
            <person name="Hansen M."/>
            <person name="Howarth C."/>
            <person name="Imamovic A."/>
            <person name="Larimer J."/>
            <person name="McCowan C."/>
            <person name="Murphy C."/>
            <person name="Neiman D."/>
            <person name="Pearson M."/>
            <person name="Priest M."/>
            <person name="Roberts A."/>
            <person name="Saif S."/>
            <person name="Shea T."/>
            <person name="Sisk P."/>
            <person name="Sykes S."/>
            <person name="Wortman J."/>
            <person name="Nusbaum C."/>
            <person name="Birren B."/>
        </authorList>
    </citation>
    <scope>NUCLEOTIDE SEQUENCE [LARGE SCALE GENOMIC DNA]</scope>
    <source>
        <strain evidence="12 13">UGT5.1</strain>
    </source>
</reference>
<dbReference type="CDD" id="cd18088">
    <property type="entry name" value="Nep1-like"/>
    <property type="match status" value="1"/>
</dbReference>
<gene>
    <name evidence="12" type="ORF">C923_02269</name>
</gene>
<dbReference type="SUPFAM" id="SSF75217">
    <property type="entry name" value="alpha/beta knot"/>
    <property type="match status" value="1"/>
</dbReference>
<keyword evidence="9" id="KW-0694">RNA-binding</keyword>
<evidence type="ECO:0000256" key="5">
    <source>
        <dbReference type="ARBA" id="ARBA00022603"/>
    </source>
</evidence>
<feature type="region of interest" description="Disordered" evidence="11">
    <location>
        <begin position="1"/>
        <end position="65"/>
    </location>
</feature>
<evidence type="ECO:0000256" key="11">
    <source>
        <dbReference type="SAM" id="MobiDB-lite"/>
    </source>
</evidence>
<dbReference type="InterPro" id="IPR005304">
    <property type="entry name" value="Rbsml_bgen_MeTrfase_EMG1/NEP1"/>
</dbReference>
<protein>
    <recommendedName>
        <fullName evidence="14">Ribosomal RNA small subunit methyltransferase NEP1</fullName>
    </recommendedName>
</protein>
<keyword evidence="4" id="KW-0698">rRNA processing</keyword>
<evidence type="ECO:0008006" key="14">
    <source>
        <dbReference type="Google" id="ProtNLM"/>
    </source>
</evidence>
<evidence type="ECO:0000256" key="8">
    <source>
        <dbReference type="ARBA" id="ARBA00022730"/>
    </source>
</evidence>
<dbReference type="GO" id="GO:0070037">
    <property type="term" value="F:rRNA (pseudouridine) methyltransferase activity"/>
    <property type="evidence" value="ECO:0007669"/>
    <property type="project" value="InterPro"/>
</dbReference>
<dbReference type="FunFam" id="3.40.1280.10:FF:000003">
    <property type="entry name" value="Ribosomal RNA small subunit methyltransferase"/>
    <property type="match status" value="1"/>
</dbReference>
<dbReference type="EMBL" id="KE124535">
    <property type="protein sequence ID" value="EWC77047.1"/>
    <property type="molecule type" value="Genomic_DNA"/>
</dbReference>